<protein>
    <submittedName>
        <fullName evidence="1">Uncharacterized protein</fullName>
    </submittedName>
</protein>
<dbReference type="EMBL" id="FNAK01000006">
    <property type="protein sequence ID" value="SDE34625.1"/>
    <property type="molecule type" value="Genomic_DNA"/>
</dbReference>
<reference evidence="1 2" key="1">
    <citation type="submission" date="2016-10" db="EMBL/GenBank/DDBJ databases">
        <authorList>
            <person name="de Groot N.N."/>
        </authorList>
    </citation>
    <scope>NUCLEOTIDE SEQUENCE [LARGE SCALE GENOMIC DNA]</scope>
    <source>
        <strain evidence="1 2">CGMCC 1.9109</strain>
    </source>
</reference>
<dbReference type="RefSeq" id="WP_068306992.1">
    <property type="nucleotide sequence ID" value="NZ_FNAK01000006.1"/>
</dbReference>
<dbReference type="AlphaFoldDB" id="A0A1G7C864"/>
<dbReference type="Proteomes" id="UP000183685">
    <property type="component" value="Unassembled WGS sequence"/>
</dbReference>
<keyword evidence="2" id="KW-1185">Reference proteome</keyword>
<accession>A0A1G7C864</accession>
<name>A0A1G7C864_9PROT</name>
<sequence length="151" mass="17482">MIARLKRVTHPYDQIFFELNLGSAVRIEDPQSFDVEGTWGVLEDYQVVGFVGLEDKTHVIHGGQYFAVTGCAVRDDLDQFWLGLLAVLRLRKGRLELALTPEEGDQIVLTDNALHQRFEFLEDDHSHIFHHIDFVMNHLQRTQEALRKLRS</sequence>
<proteinExistence type="predicted"/>
<evidence type="ECO:0000313" key="2">
    <source>
        <dbReference type="Proteomes" id="UP000183685"/>
    </source>
</evidence>
<evidence type="ECO:0000313" key="1">
    <source>
        <dbReference type="EMBL" id="SDE34625.1"/>
    </source>
</evidence>
<gene>
    <name evidence="1" type="ORF">SAMN04488071_2667</name>
</gene>
<organism evidence="1 2">
    <name type="scientific">Kordiimonas lacus</name>
    <dbReference type="NCBI Taxonomy" id="637679"/>
    <lineage>
        <taxon>Bacteria</taxon>
        <taxon>Pseudomonadati</taxon>
        <taxon>Pseudomonadota</taxon>
        <taxon>Alphaproteobacteria</taxon>
        <taxon>Kordiimonadales</taxon>
        <taxon>Kordiimonadaceae</taxon>
        <taxon>Kordiimonas</taxon>
    </lineage>
</organism>